<dbReference type="InterPro" id="IPR036182">
    <property type="entry name" value="PCuAC_sf"/>
</dbReference>
<evidence type="ECO:0000256" key="1">
    <source>
        <dbReference type="SAM" id="SignalP"/>
    </source>
</evidence>
<protein>
    <submittedName>
        <fullName evidence="2">Copper chaperone PCu(A)C</fullName>
    </submittedName>
</protein>
<dbReference type="Pfam" id="PF04314">
    <property type="entry name" value="PCuAC"/>
    <property type="match status" value="1"/>
</dbReference>
<dbReference type="Gene3D" id="2.60.40.1890">
    <property type="entry name" value="PCu(A)C copper chaperone"/>
    <property type="match status" value="1"/>
</dbReference>
<keyword evidence="1" id="KW-0732">Signal</keyword>
<dbReference type="SUPFAM" id="SSF110087">
    <property type="entry name" value="DR1885-like metal-binding protein"/>
    <property type="match status" value="1"/>
</dbReference>
<sequence length="171" mass="17560">MTLRPLLLALAFATAFSPLASSAQDAPAAAHGEMAPIAIGDIAITGPFTRATLPNAPVGGGFLTLTNNGTEDDRLLSASSPIARDTQIHEMAMEGDVMKMRQLVDGLVIPAGQSVVLEPGGYHIMFMGLTQALVEGETVPVTLTFEKAGTITIDLPVGTAAADAPSGHMGH</sequence>
<dbReference type="PANTHER" id="PTHR36302:SF1">
    <property type="entry name" value="COPPER CHAPERONE PCU(A)C"/>
    <property type="match status" value="1"/>
</dbReference>
<dbReference type="RefSeq" id="WP_220305586.1">
    <property type="nucleotide sequence ID" value="NZ_CP080590.1"/>
</dbReference>
<evidence type="ECO:0000313" key="3">
    <source>
        <dbReference type="Proteomes" id="UP000825799"/>
    </source>
</evidence>
<keyword evidence="3" id="KW-1185">Reference proteome</keyword>
<name>A0ABX8WHE8_9HYPH</name>
<proteinExistence type="predicted"/>
<feature type="chain" id="PRO_5047427991" evidence="1">
    <location>
        <begin position="24"/>
        <end position="171"/>
    </location>
</feature>
<dbReference type="Proteomes" id="UP000825799">
    <property type="component" value="Chromosome"/>
</dbReference>
<evidence type="ECO:0000313" key="2">
    <source>
        <dbReference type="EMBL" id="QYO77124.1"/>
    </source>
</evidence>
<dbReference type="InterPro" id="IPR007410">
    <property type="entry name" value="LpqE-like"/>
</dbReference>
<reference evidence="2 3" key="1">
    <citation type="submission" date="2021-08" db="EMBL/GenBank/DDBJ databases">
        <title>Devosia salina sp. nov., isolated from the South China Sea sediment.</title>
        <authorList>
            <person name="Zhou Z."/>
        </authorList>
    </citation>
    <scope>NUCLEOTIDE SEQUENCE [LARGE SCALE GENOMIC DNA]</scope>
    <source>
        <strain evidence="2 3">SCS-3</strain>
    </source>
</reference>
<dbReference type="PANTHER" id="PTHR36302">
    <property type="entry name" value="BLR7088 PROTEIN"/>
    <property type="match status" value="1"/>
</dbReference>
<feature type="signal peptide" evidence="1">
    <location>
        <begin position="1"/>
        <end position="23"/>
    </location>
</feature>
<dbReference type="EMBL" id="CP080590">
    <property type="protein sequence ID" value="QYO77124.1"/>
    <property type="molecule type" value="Genomic_DNA"/>
</dbReference>
<dbReference type="InterPro" id="IPR058248">
    <property type="entry name" value="Lxx211020-like"/>
</dbReference>
<organism evidence="2 3">
    <name type="scientific">Devosia salina</name>
    <dbReference type="NCBI Taxonomy" id="2860336"/>
    <lineage>
        <taxon>Bacteria</taxon>
        <taxon>Pseudomonadati</taxon>
        <taxon>Pseudomonadota</taxon>
        <taxon>Alphaproteobacteria</taxon>
        <taxon>Hyphomicrobiales</taxon>
        <taxon>Devosiaceae</taxon>
        <taxon>Devosia</taxon>
    </lineage>
</organism>
<accession>A0ABX8WHE8</accession>
<gene>
    <name evidence="2" type="ORF">K1X15_00505</name>
</gene>